<evidence type="ECO:0000256" key="5">
    <source>
        <dbReference type="ARBA" id="ARBA00023136"/>
    </source>
</evidence>
<dbReference type="PANTHER" id="PTHR30250">
    <property type="entry name" value="PST FAMILY PREDICTED COLANIC ACID TRANSPORTER"/>
    <property type="match status" value="1"/>
</dbReference>
<keyword evidence="3 6" id="KW-0812">Transmembrane</keyword>
<dbReference type="InterPro" id="IPR050833">
    <property type="entry name" value="Poly_Biosynth_Transport"/>
</dbReference>
<keyword evidence="5 6" id="KW-0472">Membrane</keyword>
<feature type="transmembrane region" description="Helical" evidence="6">
    <location>
        <begin position="338"/>
        <end position="358"/>
    </location>
</feature>
<feature type="transmembrane region" description="Helical" evidence="6">
    <location>
        <begin position="306"/>
        <end position="326"/>
    </location>
</feature>
<dbReference type="OrthoDB" id="5240734at2"/>
<sequence length="492" mass="55090">MEDSIIIEKENKHSKHVLIFKNTFFLLSGEIVSQIIRLIFGIYIVRKFLPDDIGAYSVGMALGAMMIFFTDYGISKIVYIDVAQSKTPNKVVWTAGILRLLAIPIGAIIFITSTFILNYTTAESKTIIPFGLSVIVMSFNDIFFYSFKSTSKAIFITYSQLINALLTLIIIGSIILLELPFNLVAWLFLTKAIFIVSLNFFNATKLFPFYKPLKKDFSLVLKRSIPLGISAMAIIIYTSIDHVLISRITNVEMAGYYRAASQLAGLLAIIGTAFVSSVFPFLSSQNNDYESALAHSNILFRQSSRYLLALGVGIGLGFSFLSSKIVELIYGPNYSQSTPILIILVWTQVVIYMSIVAADNLLSRDLRKKVMIQTLLCLIIAFILYPISINFWGIKGAALSQLTIQLTALTYLYLQIRKIGINLRSFLLFDVPRIILSGLGLAFILYLTLSLNLFIQIFIGLISYALFLIVFKIITLKEIFLAKDAINSIIKK</sequence>
<feature type="transmembrane region" description="Helical" evidence="6">
    <location>
        <begin position="260"/>
        <end position="282"/>
    </location>
</feature>
<proteinExistence type="predicted"/>
<dbReference type="Proteomes" id="UP000266441">
    <property type="component" value="Unassembled WGS sequence"/>
</dbReference>
<feature type="transmembrane region" description="Helical" evidence="6">
    <location>
        <begin position="154"/>
        <end position="177"/>
    </location>
</feature>
<feature type="transmembrane region" description="Helical" evidence="6">
    <location>
        <begin position="183"/>
        <end position="203"/>
    </location>
</feature>
<evidence type="ECO:0000256" key="4">
    <source>
        <dbReference type="ARBA" id="ARBA00022989"/>
    </source>
</evidence>
<feature type="transmembrane region" description="Helical" evidence="6">
    <location>
        <begin position="453"/>
        <end position="474"/>
    </location>
</feature>
<keyword evidence="8" id="KW-1185">Reference proteome</keyword>
<accession>A0A399CVG4</accession>
<evidence type="ECO:0000256" key="3">
    <source>
        <dbReference type="ARBA" id="ARBA00022692"/>
    </source>
</evidence>
<dbReference type="PANTHER" id="PTHR30250:SF11">
    <property type="entry name" value="O-ANTIGEN TRANSPORTER-RELATED"/>
    <property type="match status" value="1"/>
</dbReference>
<dbReference type="EMBL" id="QWET01000023">
    <property type="protein sequence ID" value="RIH63243.1"/>
    <property type="molecule type" value="Genomic_DNA"/>
</dbReference>
<dbReference type="GO" id="GO:0005886">
    <property type="term" value="C:plasma membrane"/>
    <property type="evidence" value="ECO:0007669"/>
    <property type="project" value="UniProtKB-SubCell"/>
</dbReference>
<organism evidence="7 8">
    <name type="scientific">Mariniphaga sediminis</name>
    <dbReference type="NCBI Taxonomy" id="1628158"/>
    <lineage>
        <taxon>Bacteria</taxon>
        <taxon>Pseudomonadati</taxon>
        <taxon>Bacteroidota</taxon>
        <taxon>Bacteroidia</taxon>
        <taxon>Marinilabiliales</taxon>
        <taxon>Prolixibacteraceae</taxon>
        <taxon>Mariniphaga</taxon>
    </lineage>
</organism>
<dbReference type="AlphaFoldDB" id="A0A399CVG4"/>
<feature type="transmembrane region" description="Helical" evidence="6">
    <location>
        <begin position="91"/>
        <end position="115"/>
    </location>
</feature>
<feature type="transmembrane region" description="Helical" evidence="6">
    <location>
        <begin position="24"/>
        <end position="44"/>
    </location>
</feature>
<keyword evidence="2" id="KW-1003">Cell membrane</keyword>
<feature type="transmembrane region" description="Helical" evidence="6">
    <location>
        <begin position="224"/>
        <end position="240"/>
    </location>
</feature>
<keyword evidence="4 6" id="KW-1133">Transmembrane helix</keyword>
<feature type="transmembrane region" description="Helical" evidence="6">
    <location>
        <begin position="127"/>
        <end position="147"/>
    </location>
</feature>
<feature type="transmembrane region" description="Helical" evidence="6">
    <location>
        <begin position="56"/>
        <end position="79"/>
    </location>
</feature>
<feature type="transmembrane region" description="Helical" evidence="6">
    <location>
        <begin position="370"/>
        <end position="388"/>
    </location>
</feature>
<evidence type="ECO:0000313" key="8">
    <source>
        <dbReference type="Proteomes" id="UP000266441"/>
    </source>
</evidence>
<name>A0A399CVG4_9BACT</name>
<comment type="subcellular location">
    <subcellularLocation>
        <location evidence="1">Cell membrane</location>
        <topology evidence="1">Multi-pass membrane protein</topology>
    </subcellularLocation>
</comment>
<protein>
    <submittedName>
        <fullName evidence="7">Uncharacterized protein</fullName>
    </submittedName>
</protein>
<comment type="caution">
    <text evidence="7">The sequence shown here is derived from an EMBL/GenBank/DDBJ whole genome shotgun (WGS) entry which is preliminary data.</text>
</comment>
<dbReference type="InterPro" id="IPR002797">
    <property type="entry name" value="Polysacc_synth"/>
</dbReference>
<evidence type="ECO:0000256" key="6">
    <source>
        <dbReference type="SAM" id="Phobius"/>
    </source>
</evidence>
<reference evidence="7 8" key="1">
    <citation type="journal article" date="2015" name="Int. J. Syst. Evol. Microbiol.">
        <title>Mariniphaga sediminis sp. nov., isolated from coastal sediment.</title>
        <authorList>
            <person name="Wang F.Q."/>
            <person name="Shen Q.Y."/>
            <person name="Chen G.J."/>
            <person name="Du Z.J."/>
        </authorList>
    </citation>
    <scope>NUCLEOTIDE SEQUENCE [LARGE SCALE GENOMIC DNA]</scope>
    <source>
        <strain evidence="7 8">SY21</strain>
    </source>
</reference>
<dbReference type="Pfam" id="PF01943">
    <property type="entry name" value="Polysacc_synt"/>
    <property type="match status" value="1"/>
</dbReference>
<feature type="transmembrane region" description="Helical" evidence="6">
    <location>
        <begin position="394"/>
        <end position="414"/>
    </location>
</feature>
<gene>
    <name evidence="7" type="ORF">D1164_20540</name>
</gene>
<feature type="transmembrane region" description="Helical" evidence="6">
    <location>
        <begin position="426"/>
        <end position="447"/>
    </location>
</feature>
<dbReference type="RefSeq" id="WP_119351785.1">
    <property type="nucleotide sequence ID" value="NZ_QWET01000023.1"/>
</dbReference>
<evidence type="ECO:0000256" key="2">
    <source>
        <dbReference type="ARBA" id="ARBA00022475"/>
    </source>
</evidence>
<evidence type="ECO:0000313" key="7">
    <source>
        <dbReference type="EMBL" id="RIH63243.1"/>
    </source>
</evidence>
<evidence type="ECO:0000256" key="1">
    <source>
        <dbReference type="ARBA" id="ARBA00004651"/>
    </source>
</evidence>